<dbReference type="GeneID" id="90040651"/>
<feature type="transmembrane region" description="Helical" evidence="1">
    <location>
        <begin position="117"/>
        <end position="134"/>
    </location>
</feature>
<organism evidence="2 3">
    <name type="scientific">Myxozyma melibiosi</name>
    <dbReference type="NCBI Taxonomy" id="54550"/>
    <lineage>
        <taxon>Eukaryota</taxon>
        <taxon>Fungi</taxon>
        <taxon>Dikarya</taxon>
        <taxon>Ascomycota</taxon>
        <taxon>Saccharomycotina</taxon>
        <taxon>Lipomycetes</taxon>
        <taxon>Lipomycetales</taxon>
        <taxon>Lipomycetaceae</taxon>
        <taxon>Myxozyma</taxon>
    </lineage>
</organism>
<accession>A0ABR1FFU4</accession>
<keyword evidence="1" id="KW-1133">Transmembrane helix</keyword>
<sequence length="164" mass="17674">MSASSEVLACYSAEFVQYLGRKDEQRGFKKVPFERSRVLKLAAYGLAVAGPLQHYALRLAGRLSPPGTPLRRLRLFLTTLILLPALNSAHVASMAVVSGARSKAQIKATVRRAAMPATYATAPVLPFLAVVSVGSPNEEAWQLAFAAIVTTFATVFRAAWLASR</sequence>
<feature type="transmembrane region" description="Helical" evidence="1">
    <location>
        <begin position="140"/>
        <end position="160"/>
    </location>
</feature>
<keyword evidence="3" id="KW-1185">Reference proteome</keyword>
<dbReference type="Proteomes" id="UP001498771">
    <property type="component" value="Unassembled WGS sequence"/>
</dbReference>
<dbReference type="EMBL" id="JBBJBU010000001">
    <property type="protein sequence ID" value="KAK7208363.1"/>
    <property type="molecule type" value="Genomic_DNA"/>
</dbReference>
<evidence type="ECO:0008006" key="4">
    <source>
        <dbReference type="Google" id="ProtNLM"/>
    </source>
</evidence>
<evidence type="ECO:0000313" key="3">
    <source>
        <dbReference type="Proteomes" id="UP001498771"/>
    </source>
</evidence>
<keyword evidence="1" id="KW-0812">Transmembrane</keyword>
<reference evidence="2 3" key="1">
    <citation type="submission" date="2024-03" db="EMBL/GenBank/DDBJ databases">
        <title>Genome-scale model development and genomic sequencing of the oleaginous clade Lipomyces.</title>
        <authorList>
            <consortium name="Lawrence Berkeley National Laboratory"/>
            <person name="Czajka J.J."/>
            <person name="Han Y."/>
            <person name="Kim J."/>
            <person name="Mondo S.J."/>
            <person name="Hofstad B.A."/>
            <person name="Robles A."/>
            <person name="Haridas S."/>
            <person name="Riley R."/>
            <person name="LaButti K."/>
            <person name="Pangilinan J."/>
            <person name="Andreopoulos W."/>
            <person name="Lipzen A."/>
            <person name="Yan J."/>
            <person name="Wang M."/>
            <person name="Ng V."/>
            <person name="Grigoriev I.V."/>
            <person name="Spatafora J.W."/>
            <person name="Magnuson J.K."/>
            <person name="Baker S.E."/>
            <person name="Pomraning K.R."/>
        </authorList>
    </citation>
    <scope>NUCLEOTIDE SEQUENCE [LARGE SCALE GENOMIC DNA]</scope>
    <source>
        <strain evidence="2 3">Phaff 52-87</strain>
    </source>
</reference>
<name>A0ABR1FFU4_9ASCO</name>
<comment type="caution">
    <text evidence="2">The sequence shown here is derived from an EMBL/GenBank/DDBJ whole genome shotgun (WGS) entry which is preliminary data.</text>
</comment>
<evidence type="ECO:0000256" key="1">
    <source>
        <dbReference type="SAM" id="Phobius"/>
    </source>
</evidence>
<dbReference type="RefSeq" id="XP_064771396.1">
    <property type="nucleotide sequence ID" value="XM_064915139.1"/>
</dbReference>
<proteinExistence type="predicted"/>
<gene>
    <name evidence="2" type="ORF">BZA70DRAFT_46737</name>
</gene>
<feature type="transmembrane region" description="Helical" evidence="1">
    <location>
        <begin position="76"/>
        <end position="97"/>
    </location>
</feature>
<evidence type="ECO:0000313" key="2">
    <source>
        <dbReference type="EMBL" id="KAK7208363.1"/>
    </source>
</evidence>
<protein>
    <recommendedName>
        <fullName evidence="4">Integral membrane protein</fullName>
    </recommendedName>
</protein>
<keyword evidence="1" id="KW-0472">Membrane</keyword>